<evidence type="ECO:0000256" key="3">
    <source>
        <dbReference type="ARBA" id="ARBA00022786"/>
    </source>
</evidence>
<dbReference type="PROSITE" id="PS50089">
    <property type="entry name" value="ZF_RING_2"/>
    <property type="match status" value="1"/>
</dbReference>
<sequence>MSSTFSTIPVLRGTPPLQYQESSFQTNLNENVLRYGPQPPLGVRRYPSTRNSSTMMPSGMAQAFQRMLRAADAELDLLALNTLNNEFSRNNGPRVHRSANTSSPEINAHPSSCVICTEDFSDDRKPPPCISLACVHEPSVCGDCFQEFLEHELNNKLWNKIACPECGVFLAYDDIKRLANVRTFSRYEILSLRSALASDESFIWCRACNFGQVHTGDTQQPIVRCNNCGFRTCFQHSVPWHDRLTCDEYDEMLRDPDSFESAVDKANEAVAQAIKKQEDEDEAARQLARTEKNAEEARQKSESEQEIRRAQIHQEKEKMKRRLEEESLSLEAAPDANINTACIVSRHGQVIVHFGPAETGDRIYS</sequence>
<dbReference type="STRING" id="914237.A0A1E1KXD6"/>
<dbReference type="Proteomes" id="UP000178129">
    <property type="component" value="Unassembled WGS sequence"/>
</dbReference>
<keyword evidence="4" id="KW-0862">Zinc</keyword>
<dbReference type="GO" id="GO:0004842">
    <property type="term" value="F:ubiquitin-protein transferase activity"/>
    <property type="evidence" value="ECO:0007669"/>
    <property type="project" value="InterPro"/>
</dbReference>
<name>A0A1E1KXD6_9HELO</name>
<dbReference type="InterPro" id="IPR013083">
    <property type="entry name" value="Znf_RING/FYVE/PHD"/>
</dbReference>
<keyword evidence="3" id="KW-0833">Ubl conjugation pathway</keyword>
<evidence type="ECO:0000256" key="2">
    <source>
        <dbReference type="ARBA" id="ARBA00022771"/>
    </source>
</evidence>
<dbReference type="CDD" id="cd06503">
    <property type="entry name" value="ATP-synt_Fo_b"/>
    <property type="match status" value="1"/>
</dbReference>
<dbReference type="InParanoid" id="A0A1E1KXD6"/>
<evidence type="ECO:0000256" key="5">
    <source>
        <dbReference type="PROSITE-ProRule" id="PRU00175"/>
    </source>
</evidence>
<keyword evidence="9" id="KW-1185">Reference proteome</keyword>
<dbReference type="InterPro" id="IPR002867">
    <property type="entry name" value="IBR_dom"/>
</dbReference>
<evidence type="ECO:0000256" key="6">
    <source>
        <dbReference type="SAM" id="MobiDB-lite"/>
    </source>
</evidence>
<dbReference type="GO" id="GO:0016567">
    <property type="term" value="P:protein ubiquitination"/>
    <property type="evidence" value="ECO:0007669"/>
    <property type="project" value="InterPro"/>
</dbReference>
<evidence type="ECO:0000256" key="4">
    <source>
        <dbReference type="ARBA" id="ARBA00022833"/>
    </source>
</evidence>
<dbReference type="PANTHER" id="PTHR11685">
    <property type="entry name" value="RBR FAMILY RING FINGER AND IBR DOMAIN-CONTAINING"/>
    <property type="match status" value="1"/>
</dbReference>
<dbReference type="AlphaFoldDB" id="A0A1E1KXD6"/>
<evidence type="ECO:0000313" key="8">
    <source>
        <dbReference type="EMBL" id="CZT02899.1"/>
    </source>
</evidence>
<dbReference type="SUPFAM" id="SSF57850">
    <property type="entry name" value="RING/U-box"/>
    <property type="match status" value="2"/>
</dbReference>
<accession>A0A1E1KXD6</accession>
<organism evidence="8 9">
    <name type="scientific">Rhynchosporium graminicola</name>
    <dbReference type="NCBI Taxonomy" id="2792576"/>
    <lineage>
        <taxon>Eukaryota</taxon>
        <taxon>Fungi</taxon>
        <taxon>Dikarya</taxon>
        <taxon>Ascomycota</taxon>
        <taxon>Pezizomycotina</taxon>
        <taxon>Leotiomycetes</taxon>
        <taxon>Helotiales</taxon>
        <taxon>Ploettnerulaceae</taxon>
        <taxon>Rhynchosporium</taxon>
    </lineage>
</organism>
<dbReference type="SMART" id="SM00647">
    <property type="entry name" value="IBR"/>
    <property type="match status" value="1"/>
</dbReference>
<dbReference type="CDD" id="cd20335">
    <property type="entry name" value="BRcat_RBR"/>
    <property type="match status" value="1"/>
</dbReference>
<dbReference type="Gene3D" id="3.30.40.10">
    <property type="entry name" value="Zinc/RING finger domain, C3HC4 (zinc finger)"/>
    <property type="match status" value="1"/>
</dbReference>
<dbReference type="GO" id="GO:0008270">
    <property type="term" value="F:zinc ion binding"/>
    <property type="evidence" value="ECO:0007669"/>
    <property type="project" value="UniProtKB-KW"/>
</dbReference>
<dbReference type="Pfam" id="PF01485">
    <property type="entry name" value="IBR"/>
    <property type="match status" value="1"/>
</dbReference>
<comment type="caution">
    <text evidence="8">The sequence shown here is derived from an EMBL/GenBank/DDBJ whole genome shotgun (WGS) entry which is preliminary data.</text>
</comment>
<keyword evidence="1" id="KW-0479">Metal-binding</keyword>
<feature type="domain" description="RING-type" evidence="7">
    <location>
        <begin position="113"/>
        <end position="166"/>
    </location>
</feature>
<reference evidence="9" key="1">
    <citation type="submission" date="2016-03" db="EMBL/GenBank/DDBJ databases">
        <authorList>
            <person name="Ploux O."/>
        </authorList>
    </citation>
    <scope>NUCLEOTIDE SEQUENCE [LARGE SCALE GENOMIC DNA]</scope>
    <source>
        <strain evidence="9">UK7</strain>
    </source>
</reference>
<proteinExistence type="predicted"/>
<dbReference type="EMBL" id="FJUW01000026">
    <property type="protein sequence ID" value="CZT02899.1"/>
    <property type="molecule type" value="Genomic_DNA"/>
</dbReference>
<gene>
    <name evidence="8" type="ORF">RCO7_05989</name>
</gene>
<keyword evidence="2 5" id="KW-0863">Zinc-finger</keyword>
<evidence type="ECO:0000259" key="7">
    <source>
        <dbReference type="PROSITE" id="PS50089"/>
    </source>
</evidence>
<dbReference type="InterPro" id="IPR031127">
    <property type="entry name" value="E3_UB_ligase_RBR"/>
</dbReference>
<evidence type="ECO:0000313" key="9">
    <source>
        <dbReference type="Proteomes" id="UP000178129"/>
    </source>
</evidence>
<evidence type="ECO:0000256" key="1">
    <source>
        <dbReference type="ARBA" id="ARBA00022723"/>
    </source>
</evidence>
<dbReference type="InterPro" id="IPR001841">
    <property type="entry name" value="Znf_RING"/>
</dbReference>
<protein>
    <recommendedName>
        <fullName evidence="7">RING-type domain-containing protein</fullName>
    </recommendedName>
</protein>
<feature type="region of interest" description="Disordered" evidence="6">
    <location>
        <begin position="288"/>
        <end position="308"/>
    </location>
</feature>